<evidence type="ECO:0000313" key="2">
    <source>
        <dbReference type="Proteomes" id="UP000732105"/>
    </source>
</evidence>
<organism evidence="1 2">
    <name type="scientific">Marinifilum caeruleilacunae</name>
    <dbReference type="NCBI Taxonomy" id="2499076"/>
    <lineage>
        <taxon>Bacteria</taxon>
        <taxon>Pseudomonadati</taxon>
        <taxon>Bacteroidota</taxon>
        <taxon>Bacteroidia</taxon>
        <taxon>Marinilabiliales</taxon>
        <taxon>Marinifilaceae</taxon>
    </lineage>
</organism>
<keyword evidence="2" id="KW-1185">Reference proteome</keyword>
<comment type="caution">
    <text evidence="1">The sequence shown here is derived from an EMBL/GenBank/DDBJ whole genome shotgun (WGS) entry which is preliminary data.</text>
</comment>
<name>A0ABX1X0J5_9BACT</name>
<reference evidence="1 2" key="1">
    <citation type="submission" date="2018-12" db="EMBL/GenBank/DDBJ databases">
        <title>Marinifilum JC070 sp. nov., a marine bacterium isolated from Yongle Blue Hole in the South China Sea.</title>
        <authorList>
            <person name="Fu T."/>
        </authorList>
    </citation>
    <scope>NUCLEOTIDE SEQUENCE [LARGE SCALE GENOMIC DNA]</scope>
    <source>
        <strain evidence="1 2">JC070</strain>
    </source>
</reference>
<protein>
    <recommendedName>
        <fullName evidence="3">Secreted protein</fullName>
    </recommendedName>
</protein>
<dbReference type="RefSeq" id="WP_171597171.1">
    <property type="nucleotide sequence ID" value="NZ_RZNH01000045.1"/>
</dbReference>
<dbReference type="EMBL" id="RZNH01000045">
    <property type="protein sequence ID" value="NOU61917.1"/>
    <property type="molecule type" value="Genomic_DNA"/>
</dbReference>
<accession>A0ABX1X0J5</accession>
<evidence type="ECO:0000313" key="1">
    <source>
        <dbReference type="EMBL" id="NOU61917.1"/>
    </source>
</evidence>
<gene>
    <name evidence="1" type="ORF">ELS83_19135</name>
</gene>
<proteinExistence type="predicted"/>
<dbReference type="Proteomes" id="UP000732105">
    <property type="component" value="Unassembled WGS sequence"/>
</dbReference>
<sequence length="147" mass="16676">MLRNIVTMLLLGFYLTGFCGVHFIKHSCFSCDHSEIHLTADADCSDSKDCHCCCNQDDHDKKHHPETADLDSVICCDYDLVYLKTNPNTTITETSKAPLALETLLFVINTLSTYKSSMVSPSETIYIDDYPDDYIRVDRNKLCTFIC</sequence>
<evidence type="ECO:0008006" key="3">
    <source>
        <dbReference type="Google" id="ProtNLM"/>
    </source>
</evidence>